<dbReference type="PROSITE" id="PS00211">
    <property type="entry name" value="ABC_TRANSPORTER_1"/>
    <property type="match status" value="1"/>
</dbReference>
<reference evidence="6 7" key="1">
    <citation type="submission" date="2021-03" db="EMBL/GenBank/DDBJ databases">
        <title>Genomic Encyclopedia of Type Strains, Phase IV (KMG-IV): sequencing the most valuable type-strain genomes for metagenomic binning, comparative biology and taxonomic classification.</title>
        <authorList>
            <person name="Goeker M."/>
        </authorList>
    </citation>
    <scope>NUCLEOTIDE SEQUENCE [LARGE SCALE GENOMIC DNA]</scope>
    <source>
        <strain evidence="6 7">DSM 27512</strain>
    </source>
</reference>
<dbReference type="InterPro" id="IPR003593">
    <property type="entry name" value="AAA+_ATPase"/>
</dbReference>
<evidence type="ECO:0000256" key="2">
    <source>
        <dbReference type="ARBA" id="ARBA00022448"/>
    </source>
</evidence>
<dbReference type="InterPro" id="IPR017911">
    <property type="entry name" value="MacB-like_ATP-bd"/>
</dbReference>
<evidence type="ECO:0000256" key="1">
    <source>
        <dbReference type="ARBA" id="ARBA00005417"/>
    </source>
</evidence>
<organism evidence="6 7">
    <name type="scientific">Acetoanaerobium pronyense</name>
    <dbReference type="NCBI Taxonomy" id="1482736"/>
    <lineage>
        <taxon>Bacteria</taxon>
        <taxon>Bacillati</taxon>
        <taxon>Bacillota</taxon>
        <taxon>Clostridia</taxon>
        <taxon>Peptostreptococcales</taxon>
        <taxon>Filifactoraceae</taxon>
        <taxon>Acetoanaerobium</taxon>
    </lineage>
</organism>
<dbReference type="SMART" id="SM00382">
    <property type="entry name" value="AAA"/>
    <property type="match status" value="1"/>
</dbReference>
<keyword evidence="7" id="KW-1185">Reference proteome</keyword>
<keyword evidence="4 6" id="KW-0067">ATP-binding</keyword>
<dbReference type="Pfam" id="PF00005">
    <property type="entry name" value="ABC_tran"/>
    <property type="match status" value="1"/>
</dbReference>
<dbReference type="GO" id="GO:0005524">
    <property type="term" value="F:ATP binding"/>
    <property type="evidence" value="ECO:0007669"/>
    <property type="project" value="UniProtKB-KW"/>
</dbReference>
<gene>
    <name evidence="6" type="ORF">J2Z35_001170</name>
</gene>
<dbReference type="RefSeq" id="WP_209660415.1">
    <property type="nucleotide sequence ID" value="NZ_JAGGLI010000010.1"/>
</dbReference>
<evidence type="ECO:0000256" key="4">
    <source>
        <dbReference type="ARBA" id="ARBA00022840"/>
    </source>
</evidence>
<dbReference type="EMBL" id="JAGGLI010000010">
    <property type="protein sequence ID" value="MBP2027376.1"/>
    <property type="molecule type" value="Genomic_DNA"/>
</dbReference>
<evidence type="ECO:0000259" key="5">
    <source>
        <dbReference type="PROSITE" id="PS50893"/>
    </source>
</evidence>
<dbReference type="Proteomes" id="UP001314903">
    <property type="component" value="Unassembled WGS sequence"/>
</dbReference>
<evidence type="ECO:0000313" key="7">
    <source>
        <dbReference type="Proteomes" id="UP001314903"/>
    </source>
</evidence>
<proteinExistence type="inferred from homology"/>
<name>A0ABS4KJS3_9FIRM</name>
<dbReference type="CDD" id="cd03255">
    <property type="entry name" value="ABC_MJ0796_LolCDE_FtsE"/>
    <property type="match status" value="1"/>
</dbReference>
<dbReference type="PROSITE" id="PS50893">
    <property type="entry name" value="ABC_TRANSPORTER_2"/>
    <property type="match status" value="1"/>
</dbReference>
<accession>A0ABS4KJS3</accession>
<keyword evidence="3" id="KW-0547">Nucleotide-binding</keyword>
<dbReference type="PANTHER" id="PTHR42798:SF2">
    <property type="entry name" value="ABC TRANSPORTER ATP-BINDING PROTEIN MG467-RELATED"/>
    <property type="match status" value="1"/>
</dbReference>
<sequence>MGVLVKGENVSKVYKMGEVDIYALSSVSFEIYDSELLVILGPSGSGKSTLLNIVGGMDTLTSGELYYREKALHKGGRRLLTEYRRDAVGFVFQFYNLMPNLTAIENVDLAREISQSPLNAEQMLDSVGLLARKDHFPAQLSGGEQQRVAIARALAKNPEILLCDEPTGALDSTSSREVLKILRKFSTEFKKTVIIITHEASIANMADRVMYIRDGKIEKIVKNENPIGADEVVL</sequence>
<keyword evidence="2" id="KW-0813">Transport</keyword>
<dbReference type="SUPFAM" id="SSF52540">
    <property type="entry name" value="P-loop containing nucleoside triphosphate hydrolases"/>
    <property type="match status" value="1"/>
</dbReference>
<comment type="similarity">
    <text evidence="1">Belongs to the ABC transporter superfamily.</text>
</comment>
<dbReference type="InterPro" id="IPR027417">
    <property type="entry name" value="P-loop_NTPase"/>
</dbReference>
<dbReference type="Gene3D" id="3.40.50.300">
    <property type="entry name" value="P-loop containing nucleotide triphosphate hydrolases"/>
    <property type="match status" value="1"/>
</dbReference>
<evidence type="ECO:0000313" key="6">
    <source>
        <dbReference type="EMBL" id="MBP2027376.1"/>
    </source>
</evidence>
<dbReference type="InterPro" id="IPR003439">
    <property type="entry name" value="ABC_transporter-like_ATP-bd"/>
</dbReference>
<comment type="caution">
    <text evidence="6">The sequence shown here is derived from an EMBL/GenBank/DDBJ whole genome shotgun (WGS) entry which is preliminary data.</text>
</comment>
<protein>
    <submittedName>
        <fullName evidence="6">ABC transport system ATP-binding protein</fullName>
    </submittedName>
</protein>
<dbReference type="PANTHER" id="PTHR42798">
    <property type="entry name" value="LIPOPROTEIN-RELEASING SYSTEM ATP-BINDING PROTEIN LOLD"/>
    <property type="match status" value="1"/>
</dbReference>
<evidence type="ECO:0000256" key="3">
    <source>
        <dbReference type="ARBA" id="ARBA00022741"/>
    </source>
</evidence>
<feature type="domain" description="ABC transporter" evidence="5">
    <location>
        <begin position="5"/>
        <end position="234"/>
    </location>
</feature>
<dbReference type="InterPro" id="IPR017871">
    <property type="entry name" value="ABC_transporter-like_CS"/>
</dbReference>